<dbReference type="EMBL" id="MU864948">
    <property type="protein sequence ID" value="KAK4464428.1"/>
    <property type="molecule type" value="Genomic_DNA"/>
</dbReference>
<sequence length="171" mass="18753">MKTATFFAFASLLAGALATPVASPDKTVDVAPPFLPSPEAEFAEVDRRAIVNERGEVVKRVEGVHLLNCNNRYSVILYCPNDSSCSHVPNNACTYSSIVRWEGGRYSCTFPTGVSFWWDIRSDAQSQPNFSVVGNAGNGFTNFVIRKDSQNTFYTDGNGNACKSIYYSLPN</sequence>
<evidence type="ECO:0000313" key="2">
    <source>
        <dbReference type="EMBL" id="KAK4464428.1"/>
    </source>
</evidence>
<feature type="signal peptide" evidence="1">
    <location>
        <begin position="1"/>
        <end position="18"/>
    </location>
</feature>
<name>A0AAV9HY63_9PEZI</name>
<evidence type="ECO:0000313" key="3">
    <source>
        <dbReference type="Proteomes" id="UP001321749"/>
    </source>
</evidence>
<evidence type="ECO:0000256" key="1">
    <source>
        <dbReference type="SAM" id="SignalP"/>
    </source>
</evidence>
<accession>A0AAV9HY63</accession>
<proteinExistence type="predicted"/>
<reference evidence="2" key="2">
    <citation type="submission" date="2023-06" db="EMBL/GenBank/DDBJ databases">
        <authorList>
            <consortium name="Lawrence Berkeley National Laboratory"/>
            <person name="Mondo S.J."/>
            <person name="Hensen N."/>
            <person name="Bonometti L."/>
            <person name="Westerberg I."/>
            <person name="Brannstrom I.O."/>
            <person name="Guillou S."/>
            <person name="Cros-Aarteil S."/>
            <person name="Calhoun S."/>
            <person name="Haridas S."/>
            <person name="Kuo A."/>
            <person name="Pangilinan J."/>
            <person name="Riley R."/>
            <person name="Labutti K."/>
            <person name="Andreopoulos B."/>
            <person name="Lipzen A."/>
            <person name="Chen C."/>
            <person name="Yanf M."/>
            <person name="Daum C."/>
            <person name="Ng V."/>
            <person name="Clum A."/>
            <person name="Steindorff A."/>
            <person name="Ohm R."/>
            <person name="Martin F."/>
            <person name="Silar P."/>
            <person name="Natvig D."/>
            <person name="Lalanne C."/>
            <person name="Gautier V."/>
            <person name="Ament-Velasquez S.L."/>
            <person name="Kruys A."/>
            <person name="Hutchinson M.I."/>
            <person name="Powell A.J."/>
            <person name="Barry K."/>
            <person name="Miller A.N."/>
            <person name="Grigoriev I.V."/>
            <person name="Debuchy R."/>
            <person name="Gladieux P."/>
            <person name="Thoren M.H."/>
            <person name="Johannesson H."/>
        </authorList>
    </citation>
    <scope>NUCLEOTIDE SEQUENCE</scope>
    <source>
        <strain evidence="2">PSN324</strain>
    </source>
</reference>
<keyword evidence="3" id="KW-1185">Reference proteome</keyword>
<gene>
    <name evidence="2" type="ORF">QBC42DRAFT_295072</name>
</gene>
<comment type="caution">
    <text evidence="2">The sequence shown here is derived from an EMBL/GenBank/DDBJ whole genome shotgun (WGS) entry which is preliminary data.</text>
</comment>
<feature type="chain" id="PRO_5043922714" evidence="1">
    <location>
        <begin position="19"/>
        <end position="171"/>
    </location>
</feature>
<dbReference type="AlphaFoldDB" id="A0AAV9HY63"/>
<organism evidence="2 3">
    <name type="scientific">Cladorrhinum samala</name>
    <dbReference type="NCBI Taxonomy" id="585594"/>
    <lineage>
        <taxon>Eukaryota</taxon>
        <taxon>Fungi</taxon>
        <taxon>Dikarya</taxon>
        <taxon>Ascomycota</taxon>
        <taxon>Pezizomycotina</taxon>
        <taxon>Sordariomycetes</taxon>
        <taxon>Sordariomycetidae</taxon>
        <taxon>Sordariales</taxon>
        <taxon>Podosporaceae</taxon>
        <taxon>Cladorrhinum</taxon>
    </lineage>
</organism>
<reference evidence="2" key="1">
    <citation type="journal article" date="2023" name="Mol. Phylogenet. Evol.">
        <title>Genome-scale phylogeny and comparative genomics of the fungal order Sordariales.</title>
        <authorList>
            <person name="Hensen N."/>
            <person name="Bonometti L."/>
            <person name="Westerberg I."/>
            <person name="Brannstrom I.O."/>
            <person name="Guillou S."/>
            <person name="Cros-Aarteil S."/>
            <person name="Calhoun S."/>
            <person name="Haridas S."/>
            <person name="Kuo A."/>
            <person name="Mondo S."/>
            <person name="Pangilinan J."/>
            <person name="Riley R."/>
            <person name="LaButti K."/>
            <person name="Andreopoulos B."/>
            <person name="Lipzen A."/>
            <person name="Chen C."/>
            <person name="Yan M."/>
            <person name="Daum C."/>
            <person name="Ng V."/>
            <person name="Clum A."/>
            <person name="Steindorff A."/>
            <person name="Ohm R.A."/>
            <person name="Martin F."/>
            <person name="Silar P."/>
            <person name="Natvig D.O."/>
            <person name="Lalanne C."/>
            <person name="Gautier V."/>
            <person name="Ament-Velasquez S.L."/>
            <person name="Kruys A."/>
            <person name="Hutchinson M.I."/>
            <person name="Powell A.J."/>
            <person name="Barry K."/>
            <person name="Miller A.N."/>
            <person name="Grigoriev I.V."/>
            <person name="Debuchy R."/>
            <person name="Gladieux P."/>
            <person name="Hiltunen Thoren M."/>
            <person name="Johannesson H."/>
        </authorList>
    </citation>
    <scope>NUCLEOTIDE SEQUENCE</scope>
    <source>
        <strain evidence="2">PSN324</strain>
    </source>
</reference>
<keyword evidence="1" id="KW-0732">Signal</keyword>
<protein>
    <submittedName>
        <fullName evidence="2">Uncharacterized protein</fullName>
    </submittedName>
</protein>
<dbReference type="Proteomes" id="UP001321749">
    <property type="component" value="Unassembled WGS sequence"/>
</dbReference>